<keyword evidence="3" id="KW-1185">Reference proteome</keyword>
<feature type="region of interest" description="Disordered" evidence="1">
    <location>
        <begin position="881"/>
        <end position="920"/>
    </location>
</feature>
<dbReference type="STRING" id="98765.A0A2R6NM92"/>
<proteinExistence type="predicted"/>
<protein>
    <submittedName>
        <fullName evidence="2">Uncharacterized protein</fullName>
    </submittedName>
</protein>
<feature type="region of interest" description="Disordered" evidence="1">
    <location>
        <begin position="1014"/>
        <end position="1038"/>
    </location>
</feature>
<evidence type="ECO:0000313" key="2">
    <source>
        <dbReference type="EMBL" id="PSR73509.1"/>
    </source>
</evidence>
<dbReference type="PANTHER" id="PTHR33266:SF1">
    <property type="entry name" value="F-BOX DOMAIN-CONTAINING PROTEIN"/>
    <property type="match status" value="1"/>
</dbReference>
<evidence type="ECO:0000313" key="3">
    <source>
        <dbReference type="Proteomes" id="UP000186601"/>
    </source>
</evidence>
<reference evidence="2 3" key="1">
    <citation type="submission" date="2018-02" db="EMBL/GenBank/DDBJ databases">
        <title>Genome sequence of the basidiomycete white-rot fungus Phlebia centrifuga.</title>
        <authorList>
            <person name="Granchi Z."/>
            <person name="Peng M."/>
            <person name="de Vries R.P."/>
            <person name="Hilden K."/>
            <person name="Makela M.R."/>
            <person name="Grigoriev I."/>
            <person name="Riley R."/>
        </authorList>
    </citation>
    <scope>NUCLEOTIDE SEQUENCE [LARGE SCALE GENOMIC DNA]</scope>
    <source>
        <strain evidence="2 3">FBCC195</strain>
    </source>
</reference>
<evidence type="ECO:0000256" key="1">
    <source>
        <dbReference type="SAM" id="MobiDB-lite"/>
    </source>
</evidence>
<dbReference type="AlphaFoldDB" id="A0A2R6NM92"/>
<feature type="compositionally biased region" description="Polar residues" evidence="1">
    <location>
        <begin position="905"/>
        <end position="919"/>
    </location>
</feature>
<dbReference type="OrthoDB" id="107110at2759"/>
<organism evidence="2 3">
    <name type="scientific">Hermanssonia centrifuga</name>
    <dbReference type="NCBI Taxonomy" id="98765"/>
    <lineage>
        <taxon>Eukaryota</taxon>
        <taxon>Fungi</taxon>
        <taxon>Dikarya</taxon>
        <taxon>Basidiomycota</taxon>
        <taxon>Agaricomycotina</taxon>
        <taxon>Agaricomycetes</taxon>
        <taxon>Polyporales</taxon>
        <taxon>Meruliaceae</taxon>
        <taxon>Hermanssonia</taxon>
    </lineage>
</organism>
<dbReference type="Proteomes" id="UP000186601">
    <property type="component" value="Unassembled WGS sequence"/>
</dbReference>
<sequence>MDLGIGVLDGALDIERRELDVQILRLYRNLWLEEYEIEPPPPSAALNAIGLSTLWRVVCQAVDSQLSPDAVGDFYVGHEAALKDILNAAWKAQRFEEVCRMVDDFLDDTDAEQTKLHKRLSKYVRKAWLPSPSVTLSSDELHDLWDTVCGTVGPQLRFIDFHTFYRDNKNDLDDLLNTAWKTQEFKDVCRRVHKAFNIPYSGRSPGAILDPAAALAWRAPYQLDSHKMLYATINNMYTAAKIDGYGDYWNNVSVVQSSGTGKSRMVDEQATLVVTCPFNLRQEESSYSAYPDASIRDYLINTDGAVDVEVHYHLFFICLFRKLSAHFRTIKGRIPRQKMATDWKNHLKDRVRYKFYKDLIDDIEALNKTFDSSETTHNLQLKAMITGIEELDLLVKIIRARTSDSDDSVQLVIYFDDAQPLFKTDFNNGKSYFQSLLDVLCAYRMDPVFVVFLSTISHLGRLPAVPQGNFSSARAHIHQTHQATITELPFDCAPPEYYPPVQPYTLTVEDITQIPFMARFGRPLYWAMLSTLEGTELEKMSQTLIEIIRGKLIDERTDISPDNTKQYATSLAPLAVTDVRLCLQYAQHTVMDTHAALVASHMRIAYSAPRHRGRFHSGYSSEPILAKAAAKQLEIWRKKSSTALIDPLLACADFMDFEEREQLVARALLVEAYDAAVARTHAEVMANKAAEPSSASASTDGWCKAVHFIEALFQEDYAAAILDSRPDNTVGSTLREVLKESTVHFTQWVRAFDDHVVTTLAMAPAFIRGMAFICCYDQPQIDLLIPILLSNTTIGESHMSAFLIQVGQREDGVIYPISAETLGFFKYPKTARPNQRPYISLVMDLGVRVPLPNSAQHPAISPALSDISKAQNIAGLRQVGTSSIQTQKQPMAAKSEPGKAKTAPSRVNVNSSPLPSTTNMEKDEPWRYTIHAFGCSDAVYKAIRPEDKQKWQKLLMGDEILVDRPHKESFALGKESYHWFNDPLLNSDHLSVDPRGPDQTAVFVGEYLDEVNANVSPPRSVKKSVEQDNTSNEQPQND</sequence>
<dbReference type="PANTHER" id="PTHR33266">
    <property type="entry name" value="CHROMOSOME 15, WHOLE GENOME SHOTGUN SEQUENCE"/>
    <property type="match status" value="1"/>
</dbReference>
<accession>A0A2R6NM92</accession>
<gene>
    <name evidence="2" type="ORF">PHLCEN_2v10650</name>
</gene>
<name>A0A2R6NM92_9APHY</name>
<dbReference type="EMBL" id="MLYV02001071">
    <property type="protein sequence ID" value="PSR73509.1"/>
    <property type="molecule type" value="Genomic_DNA"/>
</dbReference>
<comment type="caution">
    <text evidence="2">The sequence shown here is derived from an EMBL/GenBank/DDBJ whole genome shotgun (WGS) entry which is preliminary data.</text>
</comment>
<feature type="compositionally biased region" description="Polar residues" evidence="1">
    <location>
        <begin position="1027"/>
        <end position="1038"/>
    </location>
</feature>